<reference evidence="3" key="1">
    <citation type="journal article" date="2023" name="Plant J.">
        <title>Genome sequences and population genomics provide insights into the demographic history, inbreeding, and mutation load of two 'living fossil' tree species of Dipteronia.</title>
        <authorList>
            <person name="Feng Y."/>
            <person name="Comes H.P."/>
            <person name="Chen J."/>
            <person name="Zhu S."/>
            <person name="Lu R."/>
            <person name="Zhang X."/>
            <person name="Li P."/>
            <person name="Qiu J."/>
            <person name="Olsen K.M."/>
            <person name="Qiu Y."/>
        </authorList>
    </citation>
    <scope>NUCLEOTIDE SEQUENCE</scope>
    <source>
        <strain evidence="3">KIB01</strain>
    </source>
</reference>
<dbReference type="EMBL" id="JANJYI010000002">
    <property type="protein sequence ID" value="KAK2658984.1"/>
    <property type="molecule type" value="Genomic_DNA"/>
</dbReference>
<protein>
    <recommendedName>
        <fullName evidence="5">HAT C-terminal dimerisation domain-containing protein</fullName>
    </recommendedName>
</protein>
<dbReference type="InterPro" id="IPR012337">
    <property type="entry name" value="RNaseH-like_sf"/>
</dbReference>
<dbReference type="Pfam" id="PF05699">
    <property type="entry name" value="Dimer_Tnp_hAT"/>
    <property type="match status" value="1"/>
</dbReference>
<feature type="domain" description="HAT C-terminal dimerisation" evidence="1">
    <location>
        <begin position="133"/>
        <end position="188"/>
    </location>
</feature>
<keyword evidence="4" id="KW-1185">Reference proteome</keyword>
<evidence type="ECO:0000259" key="2">
    <source>
        <dbReference type="Pfam" id="PF14372"/>
    </source>
</evidence>
<dbReference type="AlphaFoldDB" id="A0AAD9XGE5"/>
<organism evidence="3 4">
    <name type="scientific">Dipteronia dyeriana</name>
    <dbReference type="NCBI Taxonomy" id="168575"/>
    <lineage>
        <taxon>Eukaryota</taxon>
        <taxon>Viridiplantae</taxon>
        <taxon>Streptophyta</taxon>
        <taxon>Embryophyta</taxon>
        <taxon>Tracheophyta</taxon>
        <taxon>Spermatophyta</taxon>
        <taxon>Magnoliopsida</taxon>
        <taxon>eudicotyledons</taxon>
        <taxon>Gunneridae</taxon>
        <taxon>Pentapetalae</taxon>
        <taxon>rosids</taxon>
        <taxon>malvids</taxon>
        <taxon>Sapindales</taxon>
        <taxon>Sapindaceae</taxon>
        <taxon>Hippocastanoideae</taxon>
        <taxon>Acereae</taxon>
        <taxon>Dipteronia</taxon>
    </lineage>
</organism>
<evidence type="ECO:0008006" key="5">
    <source>
        <dbReference type="Google" id="ProtNLM"/>
    </source>
</evidence>
<sequence length="189" mass="20949">MSGDVNHLVCQMATSMKIKFEKYLGSLEKTNKLLIVAVVLDPRYKLQYVSYCFSVFYGATNRESMTSNIKNVLVELYECYSALFSGGGGGGGGVGVEIPTFYDLESEDSSVFDLSIAFSKIVENQDNLICINEVERYLLEPVERKRSNFDVLTWWSVSIAHYPILALIAKDAFVMPISTVASKSAFSSG</sequence>
<name>A0AAD9XGE5_9ROSI</name>
<evidence type="ECO:0000313" key="4">
    <source>
        <dbReference type="Proteomes" id="UP001280121"/>
    </source>
</evidence>
<dbReference type="InterPro" id="IPR008906">
    <property type="entry name" value="HATC_C_dom"/>
</dbReference>
<dbReference type="Proteomes" id="UP001280121">
    <property type="component" value="Unassembled WGS sequence"/>
</dbReference>
<proteinExistence type="predicted"/>
<accession>A0AAD9XGE5</accession>
<evidence type="ECO:0000313" key="3">
    <source>
        <dbReference type="EMBL" id="KAK2658984.1"/>
    </source>
</evidence>
<gene>
    <name evidence="3" type="ORF">Ddye_005517</name>
</gene>
<comment type="caution">
    <text evidence="3">The sequence shown here is derived from an EMBL/GenBank/DDBJ whole genome shotgun (WGS) entry which is preliminary data.</text>
</comment>
<evidence type="ECO:0000259" key="1">
    <source>
        <dbReference type="Pfam" id="PF05699"/>
    </source>
</evidence>
<dbReference type="PANTHER" id="PTHR23272:SF193">
    <property type="entry name" value="OS07G0624100 PROTEIN"/>
    <property type="match status" value="1"/>
</dbReference>
<dbReference type="Pfam" id="PF14372">
    <property type="entry name" value="hAT-like_RNase-H"/>
    <property type="match status" value="1"/>
</dbReference>
<dbReference type="GO" id="GO:0046983">
    <property type="term" value="F:protein dimerization activity"/>
    <property type="evidence" value="ECO:0007669"/>
    <property type="project" value="InterPro"/>
</dbReference>
<dbReference type="PANTHER" id="PTHR23272">
    <property type="entry name" value="BED FINGER-RELATED"/>
    <property type="match status" value="1"/>
</dbReference>
<dbReference type="GO" id="GO:0003677">
    <property type="term" value="F:DNA binding"/>
    <property type="evidence" value="ECO:0007669"/>
    <property type="project" value="InterPro"/>
</dbReference>
<feature type="domain" description="hAT-like transposase RNase-H fold" evidence="2">
    <location>
        <begin position="8"/>
        <end position="80"/>
    </location>
</feature>
<dbReference type="InterPro" id="IPR025525">
    <property type="entry name" value="hAT-like_transposase_RNase-H"/>
</dbReference>
<dbReference type="SUPFAM" id="SSF53098">
    <property type="entry name" value="Ribonuclease H-like"/>
    <property type="match status" value="1"/>
</dbReference>